<keyword evidence="3" id="KW-1185">Reference proteome</keyword>
<dbReference type="InterPro" id="IPR000836">
    <property type="entry name" value="PRTase_dom"/>
</dbReference>
<dbReference type="Pfam" id="PF00156">
    <property type="entry name" value="Pribosyltran"/>
    <property type="match status" value="1"/>
</dbReference>
<dbReference type="AlphaFoldDB" id="A0A484I6Y4"/>
<feature type="domain" description="Phosphoribosyltransferase" evidence="1">
    <location>
        <begin position="261"/>
        <end position="411"/>
    </location>
</feature>
<gene>
    <name evidence="2" type="ORF">NFRAN_0619</name>
</gene>
<dbReference type="Gene3D" id="3.40.50.1820">
    <property type="entry name" value="alpha/beta hydrolase"/>
    <property type="match status" value="1"/>
</dbReference>
<proteinExistence type="predicted"/>
<dbReference type="InterPro" id="IPR029058">
    <property type="entry name" value="AB_hydrolase_fold"/>
</dbReference>
<organism evidence="2 3">
    <name type="scientific">Candidatus Nitrosocosmicus franklandianus</name>
    <dbReference type="NCBI Taxonomy" id="1798806"/>
    <lineage>
        <taxon>Archaea</taxon>
        <taxon>Nitrososphaerota</taxon>
        <taxon>Nitrososphaeria</taxon>
        <taxon>Nitrososphaerales</taxon>
        <taxon>Nitrososphaeraceae</taxon>
        <taxon>Candidatus Nitrosocosmicus</taxon>
    </lineage>
</organism>
<dbReference type="Gene3D" id="3.30.1310.20">
    <property type="entry name" value="PRTase-like"/>
    <property type="match status" value="1"/>
</dbReference>
<evidence type="ECO:0000313" key="2">
    <source>
        <dbReference type="EMBL" id="VFJ12941.1"/>
    </source>
</evidence>
<dbReference type="SUPFAM" id="SSF53474">
    <property type="entry name" value="alpha/beta-Hydrolases"/>
    <property type="match status" value="1"/>
</dbReference>
<evidence type="ECO:0000313" key="3">
    <source>
        <dbReference type="Proteomes" id="UP000294299"/>
    </source>
</evidence>
<dbReference type="CDD" id="cd06223">
    <property type="entry name" value="PRTases_typeI"/>
    <property type="match status" value="1"/>
</dbReference>
<name>A0A484I6Y4_9ARCH</name>
<dbReference type="SUPFAM" id="SSF53271">
    <property type="entry name" value="PRTase-like"/>
    <property type="match status" value="1"/>
</dbReference>
<protein>
    <submittedName>
        <fullName evidence="2">Putative Phosphoribosyltransferase</fullName>
    </submittedName>
</protein>
<dbReference type="InterPro" id="IPR029057">
    <property type="entry name" value="PRTase-like"/>
</dbReference>
<dbReference type="RefSeq" id="WP_134482941.1">
    <property type="nucleotide sequence ID" value="NZ_LR216287.1"/>
</dbReference>
<keyword evidence="2" id="KW-0808">Transferase</keyword>
<evidence type="ECO:0000259" key="1">
    <source>
        <dbReference type="Pfam" id="PF00156"/>
    </source>
</evidence>
<accession>A0A484I6Y4</accession>
<dbReference type="EMBL" id="LR216287">
    <property type="protein sequence ID" value="VFJ12941.1"/>
    <property type="molecule type" value="Genomic_DNA"/>
</dbReference>
<reference evidence="2 3" key="1">
    <citation type="submission" date="2019-02" db="EMBL/GenBank/DDBJ databases">
        <authorList>
            <person name="Lehtovirta-Morley E L."/>
        </authorList>
    </citation>
    <scope>NUCLEOTIDE SEQUENCE [LARGE SCALE GENOMIC DNA]</scope>
    <source>
        <strain evidence="2">NFRAN1</strain>
    </source>
</reference>
<keyword evidence="2" id="KW-0328">Glycosyltransferase</keyword>
<sequence>MNYDNVLIPVANVHIRGYLSLSVGTKAIIILVHGSKSSLMSARNIYIARNLNHIGISTLLVDLLTSKEKIKDQDDGYLKFDLDFLVQRLTFVTDWVLQHPKTKQLSIGYAGSSTSAAAALIASSKIPHIKVVVSRGGRTDLVDEQTLDQIKAHVLFVVGEKDYNILATNKKVYKKLRRAESKKIIVVPSASHMFEEPGKIEEVSNILNQWLRRKLLSDIEYTEYSIHNKSDISKLSFIKSFFQFKFLDRNSAALLLVGLLRKYKSQNNTSVIGIIRGGVSMADLVSRELTSGKYSVILSQRLSNPFYPEVTMGSIFQDGSIYLVPDSKTISKKLLDDEISLKRRSLEKKMRLYMINDEQYDIRNRDVILIDDGCYTGTTVLGACNWIKSSGPDKIILATPIISRPALEQLKGKFDKIEYLRSPKYINSIEDYYENFKPPTENEILEMLRQR</sequence>
<dbReference type="GO" id="GO:0016757">
    <property type="term" value="F:glycosyltransferase activity"/>
    <property type="evidence" value="ECO:0007669"/>
    <property type="project" value="UniProtKB-KW"/>
</dbReference>
<dbReference type="KEGG" id="nfn:NFRAN_0619"/>
<dbReference type="GeneID" id="39420126"/>
<dbReference type="Gene3D" id="3.40.50.2020">
    <property type="match status" value="1"/>
</dbReference>
<dbReference type="OrthoDB" id="12087at2157"/>
<dbReference type="Proteomes" id="UP000294299">
    <property type="component" value="Chromosome NFRAN"/>
</dbReference>